<evidence type="ECO:0000313" key="2">
    <source>
        <dbReference type="EMBL" id="GFR64822.1"/>
    </source>
</evidence>
<evidence type="ECO:0000313" key="3">
    <source>
        <dbReference type="Proteomes" id="UP000762676"/>
    </source>
</evidence>
<dbReference type="Proteomes" id="UP000762676">
    <property type="component" value="Unassembled WGS sequence"/>
</dbReference>
<accession>A0AAV4EUH8</accession>
<proteinExistence type="predicted"/>
<evidence type="ECO:0000256" key="1">
    <source>
        <dbReference type="SAM" id="SignalP"/>
    </source>
</evidence>
<dbReference type="CDD" id="cd22791">
    <property type="entry name" value="OTU_VRTN"/>
    <property type="match status" value="1"/>
</dbReference>
<gene>
    <name evidence="2" type="ORF">ElyMa_003641700</name>
</gene>
<name>A0AAV4EUH8_9GAST</name>
<reference evidence="2 3" key="1">
    <citation type="journal article" date="2021" name="Elife">
        <title>Chloroplast acquisition without the gene transfer in kleptoplastic sea slugs, Plakobranchus ocellatus.</title>
        <authorList>
            <person name="Maeda T."/>
            <person name="Takahashi S."/>
            <person name="Yoshida T."/>
            <person name="Shimamura S."/>
            <person name="Takaki Y."/>
            <person name="Nagai Y."/>
            <person name="Toyoda A."/>
            <person name="Suzuki Y."/>
            <person name="Arimoto A."/>
            <person name="Ishii H."/>
            <person name="Satoh N."/>
            <person name="Nishiyama T."/>
            <person name="Hasebe M."/>
            <person name="Maruyama T."/>
            <person name="Minagawa J."/>
            <person name="Obokata J."/>
            <person name="Shigenobu S."/>
        </authorList>
    </citation>
    <scope>NUCLEOTIDE SEQUENCE [LARGE SCALE GENOMIC DNA]</scope>
</reference>
<feature type="signal peptide" evidence="1">
    <location>
        <begin position="1"/>
        <end position="16"/>
    </location>
</feature>
<dbReference type="InterPro" id="IPR047273">
    <property type="entry name" value="VRTN_OTU_dom"/>
</dbReference>
<dbReference type="Gene3D" id="3.90.70.80">
    <property type="match status" value="1"/>
</dbReference>
<dbReference type="EMBL" id="BMAT01007461">
    <property type="protein sequence ID" value="GFR64822.1"/>
    <property type="molecule type" value="Genomic_DNA"/>
</dbReference>
<protein>
    <submittedName>
        <fullName evidence="2">Vertnin</fullName>
    </submittedName>
</protein>
<keyword evidence="3" id="KW-1185">Reference proteome</keyword>
<dbReference type="AlphaFoldDB" id="A0AAV4EUH8"/>
<organism evidence="2 3">
    <name type="scientific">Elysia marginata</name>
    <dbReference type="NCBI Taxonomy" id="1093978"/>
    <lineage>
        <taxon>Eukaryota</taxon>
        <taxon>Metazoa</taxon>
        <taxon>Spiralia</taxon>
        <taxon>Lophotrochozoa</taxon>
        <taxon>Mollusca</taxon>
        <taxon>Gastropoda</taxon>
        <taxon>Heterobranchia</taxon>
        <taxon>Euthyneura</taxon>
        <taxon>Panpulmonata</taxon>
        <taxon>Sacoglossa</taxon>
        <taxon>Placobranchoidea</taxon>
        <taxon>Plakobranchidae</taxon>
        <taxon>Elysia</taxon>
    </lineage>
</organism>
<sequence length="662" mass="73930">MLLLVVLAIFLGCSKNRLFTPHFLGPALFEKYPKQRLLTKTEEETVADLCLLKVSNKMLQSHVQTEYAKHLSLSDVRNLKARARAKNKIKDGTINNDAQLLLRLVEAEQLKDPGAFVDICVDGELNGINDTEQNSCELGDDISSFDGRCESHHEEELVENVDDMGEGEVESTKVVGRGQGLKETWQVRSPDGMCAYDKFEGEVDVQTAEGEIRNVDGMRACHTFEGEGDAETESAEGLWEVTSADDMGEFFNLEIQRDVQRTDSLWEVESTEGVGKDKSPDEELEVESIDGEDGFQSKEGSSEVQSAMCIDKESSQEEIVEFREEDRIRECDITEVVHRSEMVENARDVVGEEARDSVDFVGRSLLKQVISIVKPPVGLGKRGRPKGSGLTVIGGERKASKKKCLSLKRRYKYNGLQRNLSSARDNTEVISIKNINCREDFFVRVYEMVSICTSVAEIKNVATRLQSLMNAFPLPQVQPKSIDEVGGSIDNVALNYLPKTVSSKQELFPVCTDSDGNCVPRALSLAVFGSQDNHLEVRCRIVFELAQRANYYIGALDDTLTQTLCETSHHYSESVEDTFVQELLAVKSLGTFMGLWQLMAAANVFCAPIASVYPQKGIECHRDLLNRVIAPIKKSYKSNKDMLFNQGTEKKQKVDRVVIPPY</sequence>
<comment type="caution">
    <text evidence="2">The sequence shown here is derived from an EMBL/GenBank/DDBJ whole genome shotgun (WGS) entry which is preliminary data.</text>
</comment>
<keyword evidence="1" id="KW-0732">Signal</keyword>
<feature type="chain" id="PRO_5043999820" evidence="1">
    <location>
        <begin position="17"/>
        <end position="662"/>
    </location>
</feature>